<evidence type="ECO:0000313" key="2">
    <source>
        <dbReference type="EMBL" id="KAL1264998.1"/>
    </source>
</evidence>
<proteinExistence type="predicted"/>
<reference evidence="2 3" key="1">
    <citation type="submission" date="2023-09" db="EMBL/GenBank/DDBJ databases">
        <authorList>
            <person name="Wang M."/>
        </authorList>
    </citation>
    <scope>NUCLEOTIDE SEQUENCE [LARGE SCALE GENOMIC DNA]</scope>
    <source>
        <strain evidence="2">GT-2023</strain>
        <tissue evidence="2">Liver</tissue>
    </source>
</reference>
<sequence length="223" mass="25107">MAPARQFLPVRITYIKWRSSRMDVSVISQSQSQVISHQYIHWCCCLCQRSLEVWLPSEAIIKTLPSVDKSFLGSACLNTRTNAHSCSMFDRTNGEPTERFPQSIKECVKQVACRGREGHESGRQTATKARWVLCARTHVVQTPRSPEPRQLTRTGKPRDVKTNSGSTHPGAEVMGRRQSRNLRRSESNLMPGGRPRGRNHILTSHERESTGAAGNRNVNIGYP</sequence>
<dbReference type="Proteomes" id="UP001558613">
    <property type="component" value="Unassembled WGS sequence"/>
</dbReference>
<dbReference type="EMBL" id="JAYMGO010000011">
    <property type="protein sequence ID" value="KAL1264998.1"/>
    <property type="molecule type" value="Genomic_DNA"/>
</dbReference>
<gene>
    <name evidence="2" type="ORF">QQF64_003025</name>
</gene>
<evidence type="ECO:0000256" key="1">
    <source>
        <dbReference type="SAM" id="MobiDB-lite"/>
    </source>
</evidence>
<feature type="region of interest" description="Disordered" evidence="1">
    <location>
        <begin position="142"/>
        <end position="223"/>
    </location>
</feature>
<protein>
    <submittedName>
        <fullName evidence="2">Uncharacterized protein</fullName>
    </submittedName>
</protein>
<keyword evidence="3" id="KW-1185">Reference proteome</keyword>
<accession>A0ABR3MIZ0</accession>
<evidence type="ECO:0000313" key="3">
    <source>
        <dbReference type="Proteomes" id="UP001558613"/>
    </source>
</evidence>
<name>A0ABR3MIZ0_9TELE</name>
<organism evidence="2 3">
    <name type="scientific">Cirrhinus molitorella</name>
    <name type="common">mud carp</name>
    <dbReference type="NCBI Taxonomy" id="172907"/>
    <lineage>
        <taxon>Eukaryota</taxon>
        <taxon>Metazoa</taxon>
        <taxon>Chordata</taxon>
        <taxon>Craniata</taxon>
        <taxon>Vertebrata</taxon>
        <taxon>Euteleostomi</taxon>
        <taxon>Actinopterygii</taxon>
        <taxon>Neopterygii</taxon>
        <taxon>Teleostei</taxon>
        <taxon>Ostariophysi</taxon>
        <taxon>Cypriniformes</taxon>
        <taxon>Cyprinidae</taxon>
        <taxon>Labeoninae</taxon>
        <taxon>Labeonini</taxon>
        <taxon>Cirrhinus</taxon>
    </lineage>
</organism>
<comment type="caution">
    <text evidence="2">The sequence shown here is derived from an EMBL/GenBank/DDBJ whole genome shotgun (WGS) entry which is preliminary data.</text>
</comment>